<dbReference type="AlphaFoldDB" id="A0A1V6LQN8"/>
<keyword evidence="1" id="KW-1133">Transmembrane helix</keyword>
<keyword evidence="3" id="KW-1185">Reference proteome</keyword>
<dbReference type="EMBL" id="MTBC01000007">
    <property type="protein sequence ID" value="OQD42266.1"/>
    <property type="molecule type" value="Genomic_DNA"/>
</dbReference>
<name>A0A1V6LQN8_9FLAO</name>
<reference evidence="2 3" key="1">
    <citation type="submission" date="2016-12" db="EMBL/GenBank/DDBJ databases">
        <authorList>
            <person name="Song W.-J."/>
            <person name="Kurnit D.M."/>
        </authorList>
    </citation>
    <scope>NUCLEOTIDE SEQUENCE [LARGE SCALE GENOMIC DNA]</scope>
    <source>
        <strain evidence="2 3">HSG9</strain>
    </source>
</reference>
<accession>A0A1V6LQN8</accession>
<organism evidence="2 3">
    <name type="scientific">Croceivirga radicis</name>
    <dbReference type="NCBI Taxonomy" id="1929488"/>
    <lineage>
        <taxon>Bacteria</taxon>
        <taxon>Pseudomonadati</taxon>
        <taxon>Bacteroidota</taxon>
        <taxon>Flavobacteriia</taxon>
        <taxon>Flavobacteriales</taxon>
        <taxon>Flavobacteriaceae</taxon>
        <taxon>Croceivirga</taxon>
    </lineage>
</organism>
<sequence>MKRRYIKKFTWLSCLSLGLLILYFNLKTPLRTIPKEIQEETGIALSYFKDLKDIPIEFKFKKNIKKSVMMAQPTFSSLFRPRSKRAYVILISEKFKINNQKFKTTDVPKDVLIGWLGHELGHVMDYQEKNNWQMIVFGIRYVLFKEHVKSAERSADSLAVANGMAPYILKTKDFILNNAAIDQVYKNRIKQYYLSPEEIRELVKELGKD</sequence>
<evidence type="ECO:0000313" key="3">
    <source>
        <dbReference type="Proteomes" id="UP000191680"/>
    </source>
</evidence>
<protein>
    <recommendedName>
        <fullName evidence="4">Peptidase M48 domain-containing protein</fullName>
    </recommendedName>
</protein>
<dbReference type="OrthoDB" id="1098088at2"/>
<keyword evidence="1" id="KW-0472">Membrane</keyword>
<keyword evidence="1" id="KW-0812">Transmembrane</keyword>
<evidence type="ECO:0008006" key="4">
    <source>
        <dbReference type="Google" id="ProtNLM"/>
    </source>
</evidence>
<comment type="caution">
    <text evidence="2">The sequence shown here is derived from an EMBL/GenBank/DDBJ whole genome shotgun (WGS) entry which is preliminary data.</text>
</comment>
<dbReference type="RefSeq" id="WP_080319292.1">
    <property type="nucleotide sequence ID" value="NZ_MTBC01000007.1"/>
</dbReference>
<gene>
    <name evidence="2" type="ORF">BUL40_10865</name>
</gene>
<evidence type="ECO:0000256" key="1">
    <source>
        <dbReference type="SAM" id="Phobius"/>
    </source>
</evidence>
<feature type="transmembrane region" description="Helical" evidence="1">
    <location>
        <begin position="9"/>
        <end position="26"/>
    </location>
</feature>
<proteinExistence type="predicted"/>
<evidence type="ECO:0000313" key="2">
    <source>
        <dbReference type="EMBL" id="OQD42266.1"/>
    </source>
</evidence>
<dbReference type="Proteomes" id="UP000191680">
    <property type="component" value="Unassembled WGS sequence"/>
</dbReference>